<dbReference type="eggNOG" id="COG1100">
    <property type="taxonomic scope" value="Bacteria"/>
</dbReference>
<dbReference type="AlphaFoldDB" id="I3CBH5"/>
<dbReference type="PANTHER" id="PTHR47977">
    <property type="entry name" value="RAS-RELATED PROTEIN RAB"/>
    <property type="match status" value="1"/>
</dbReference>
<dbReference type="InterPro" id="IPR050227">
    <property type="entry name" value="Rab"/>
</dbReference>
<dbReference type="Gene3D" id="3.40.50.300">
    <property type="entry name" value="P-loop containing nucleotide triphosphate hydrolases"/>
    <property type="match status" value="1"/>
</dbReference>
<dbReference type="FunFam" id="3.40.50.300:FF:001447">
    <property type="entry name" value="Ras-related protein Rab-1B"/>
    <property type="match status" value="1"/>
</dbReference>
<dbReference type="Pfam" id="PF00071">
    <property type="entry name" value="Ras"/>
    <property type="match status" value="1"/>
</dbReference>
<proteinExistence type="predicted"/>
<dbReference type="PROSITE" id="PS51417">
    <property type="entry name" value="ARF"/>
    <property type="match status" value="1"/>
</dbReference>
<protein>
    <submittedName>
        <fullName evidence="3">Small GTP-binding protein domain protein</fullName>
    </submittedName>
</protein>
<dbReference type="CDD" id="cd00154">
    <property type="entry name" value="Rab"/>
    <property type="match status" value="1"/>
</dbReference>
<keyword evidence="1" id="KW-0547">Nucleotide-binding</keyword>
<evidence type="ECO:0000313" key="4">
    <source>
        <dbReference type="Proteomes" id="UP000005744"/>
    </source>
</evidence>
<keyword evidence="4" id="KW-1185">Reference proteome</keyword>
<organism evidence="3 4">
    <name type="scientific">Beggiatoa alba B18LD</name>
    <dbReference type="NCBI Taxonomy" id="395493"/>
    <lineage>
        <taxon>Bacteria</taxon>
        <taxon>Pseudomonadati</taxon>
        <taxon>Pseudomonadota</taxon>
        <taxon>Gammaproteobacteria</taxon>
        <taxon>Thiotrichales</taxon>
        <taxon>Thiotrichaceae</taxon>
        <taxon>Beggiatoa</taxon>
    </lineage>
</organism>
<dbReference type="STRING" id="395493.BegalDRAFT_0041"/>
<evidence type="ECO:0000313" key="3">
    <source>
        <dbReference type="EMBL" id="EIJ40968.1"/>
    </source>
</evidence>
<dbReference type="GO" id="GO:0003924">
    <property type="term" value="F:GTPase activity"/>
    <property type="evidence" value="ECO:0007669"/>
    <property type="project" value="InterPro"/>
</dbReference>
<dbReference type="SUPFAM" id="SSF52540">
    <property type="entry name" value="P-loop containing nucleoside triphosphate hydrolases"/>
    <property type="match status" value="1"/>
</dbReference>
<dbReference type="InterPro" id="IPR005225">
    <property type="entry name" value="Small_GTP-bd"/>
</dbReference>
<reference evidence="3 4" key="1">
    <citation type="submission" date="2011-11" db="EMBL/GenBank/DDBJ databases">
        <title>Improved High-Quality Draft sequence of Beggiatoa alba B18lD.</title>
        <authorList>
            <consortium name="US DOE Joint Genome Institute"/>
            <person name="Lucas S."/>
            <person name="Han J."/>
            <person name="Lapidus A."/>
            <person name="Cheng J.-F."/>
            <person name="Goodwin L."/>
            <person name="Pitluck S."/>
            <person name="Peters L."/>
            <person name="Mikhailova N."/>
            <person name="Held B."/>
            <person name="Detter J.C."/>
            <person name="Han C."/>
            <person name="Tapia R."/>
            <person name="Land M."/>
            <person name="Hauser L."/>
            <person name="Kyrpides N."/>
            <person name="Ivanova N."/>
            <person name="Pagani I."/>
            <person name="Samuel K."/>
            <person name="Teske A."/>
            <person name="Mueller J."/>
            <person name="Woyke T."/>
        </authorList>
    </citation>
    <scope>NUCLEOTIDE SEQUENCE [LARGE SCALE GENOMIC DNA]</scope>
    <source>
        <strain evidence="3 4">B18LD</strain>
    </source>
</reference>
<accession>I3CBH5</accession>
<dbReference type="GO" id="GO:0005525">
    <property type="term" value="F:GTP binding"/>
    <property type="evidence" value="ECO:0007669"/>
    <property type="project" value="UniProtKB-KW"/>
</dbReference>
<dbReference type="InterPro" id="IPR027417">
    <property type="entry name" value="P-loop_NTPase"/>
</dbReference>
<keyword evidence="2" id="KW-0342">GTP-binding</keyword>
<dbReference type="SMART" id="SM00175">
    <property type="entry name" value="RAB"/>
    <property type="match status" value="1"/>
</dbReference>
<dbReference type="EMBL" id="JH600070">
    <property type="protein sequence ID" value="EIJ40968.1"/>
    <property type="molecule type" value="Genomic_DNA"/>
</dbReference>
<gene>
    <name evidence="3" type="ORF">BegalDRAFT_0041</name>
</gene>
<dbReference type="SMART" id="SM00173">
    <property type="entry name" value="RAS"/>
    <property type="match status" value="1"/>
</dbReference>
<dbReference type="PROSITE" id="PS51419">
    <property type="entry name" value="RAB"/>
    <property type="match status" value="1"/>
</dbReference>
<dbReference type="NCBIfam" id="TIGR00231">
    <property type="entry name" value="small_GTP"/>
    <property type="match status" value="1"/>
</dbReference>
<dbReference type="PRINTS" id="PR00449">
    <property type="entry name" value="RASTRNSFRMNG"/>
</dbReference>
<name>I3CBH5_9GAMM</name>
<dbReference type="HOGENOM" id="CLU_041217_10_6_6"/>
<evidence type="ECO:0000256" key="2">
    <source>
        <dbReference type="ARBA" id="ARBA00023134"/>
    </source>
</evidence>
<dbReference type="Proteomes" id="UP000005744">
    <property type="component" value="Unassembled WGS sequence"/>
</dbReference>
<sequence length="166" mass="18458">MSMLQKKICMIGDFSVGKTSLVARYVHQAFSEKYLTTVGVKIDTKTITLPSGDIKFILWDIAGADKLTTASMTYLRGAAGYLLVVDGTRLPTWESALNLHQSVMQQIGKKPFLVLLNKADLQAQWEITDALLAPQREQGWQFLETSAKEGLNIEEAFFQLAMQLTG</sequence>
<dbReference type="InterPro" id="IPR001806">
    <property type="entry name" value="Small_GTPase"/>
</dbReference>
<evidence type="ECO:0000256" key="1">
    <source>
        <dbReference type="ARBA" id="ARBA00022741"/>
    </source>
</evidence>